<dbReference type="EMBL" id="WSEL01000009">
    <property type="protein sequence ID" value="MVQ32657.1"/>
    <property type="molecule type" value="Genomic_DNA"/>
</dbReference>
<dbReference type="InterPro" id="IPR029058">
    <property type="entry name" value="AB_hydrolase_fold"/>
</dbReference>
<organism evidence="2 3">
    <name type="scientific">Ramlibacter pinisoli</name>
    <dbReference type="NCBI Taxonomy" id="2682844"/>
    <lineage>
        <taxon>Bacteria</taxon>
        <taxon>Pseudomonadati</taxon>
        <taxon>Pseudomonadota</taxon>
        <taxon>Betaproteobacteria</taxon>
        <taxon>Burkholderiales</taxon>
        <taxon>Comamonadaceae</taxon>
        <taxon>Ramlibacter</taxon>
    </lineage>
</organism>
<keyword evidence="2" id="KW-0378">Hydrolase</keyword>
<feature type="domain" description="KANL3/Tex30 alpha/beta hydrolase-like" evidence="1">
    <location>
        <begin position="29"/>
        <end position="221"/>
    </location>
</feature>
<dbReference type="AlphaFoldDB" id="A0A6N8J0M9"/>
<gene>
    <name evidence="2" type="ORF">GON04_24590</name>
</gene>
<proteinExistence type="predicted"/>
<reference evidence="2 3" key="1">
    <citation type="submission" date="2019-12" db="EMBL/GenBank/DDBJ databases">
        <authorList>
            <person name="Huq M.A."/>
        </authorList>
    </citation>
    <scope>NUCLEOTIDE SEQUENCE [LARGE SCALE GENOMIC DNA]</scope>
    <source>
        <strain evidence="2 3">MAH-25</strain>
    </source>
</reference>
<keyword evidence="3" id="KW-1185">Reference proteome</keyword>
<dbReference type="SUPFAM" id="SSF53474">
    <property type="entry name" value="alpha/beta-Hydrolases"/>
    <property type="match status" value="1"/>
</dbReference>
<evidence type="ECO:0000313" key="3">
    <source>
        <dbReference type="Proteomes" id="UP000469385"/>
    </source>
</evidence>
<dbReference type="GO" id="GO:0016787">
    <property type="term" value="F:hydrolase activity"/>
    <property type="evidence" value="ECO:0007669"/>
    <property type="project" value="UniProtKB-KW"/>
</dbReference>
<dbReference type="RefSeq" id="WP_157400589.1">
    <property type="nucleotide sequence ID" value="NZ_WSEL01000009.1"/>
</dbReference>
<accession>A0A6N8J0M9</accession>
<protein>
    <submittedName>
        <fullName evidence="2">Alpha/beta hydrolase</fullName>
    </submittedName>
</protein>
<dbReference type="InterPro" id="IPR046879">
    <property type="entry name" value="KANL3/Tex30_Abhydrolase"/>
</dbReference>
<comment type="caution">
    <text evidence="2">The sequence shown here is derived from an EMBL/GenBank/DDBJ whole genome shotgun (WGS) entry which is preliminary data.</text>
</comment>
<dbReference type="Pfam" id="PF20408">
    <property type="entry name" value="Abhydrolase_11"/>
    <property type="match status" value="1"/>
</dbReference>
<sequence length="226" mass="23371">MTPAPLPLDVPLPGGDSLPGLLDGPAAARAGLVLGHGAGAGMAHPFLAQLAQGLAARGVAVLRYQFPFMARGSRRPDPPALAQAAVRAAVAEAARRWPGLALFAGGKSFGGRMASQAQAAEPLAGVRGLVFVGFPLHPARQPSIARAEHLQAVQVPMLFLQGTRDTLAELPLVTQVAQGLGERATLHVVDGADHGFEVLVRSGRTDAAVREELLETMAGWMLARAA</sequence>
<dbReference type="PANTHER" id="PTHR13136:SF11">
    <property type="entry name" value="TESTIS-EXPRESSED PROTEIN 30"/>
    <property type="match status" value="1"/>
</dbReference>
<dbReference type="InterPro" id="IPR026555">
    <property type="entry name" value="NSL3/Tex30"/>
</dbReference>
<dbReference type="PANTHER" id="PTHR13136">
    <property type="entry name" value="TESTIS DEVELOPMENT PROTEIN PRTD"/>
    <property type="match status" value="1"/>
</dbReference>
<dbReference type="Proteomes" id="UP000469385">
    <property type="component" value="Unassembled WGS sequence"/>
</dbReference>
<dbReference type="Gene3D" id="3.40.50.1820">
    <property type="entry name" value="alpha/beta hydrolase"/>
    <property type="match status" value="1"/>
</dbReference>
<evidence type="ECO:0000259" key="1">
    <source>
        <dbReference type="Pfam" id="PF20408"/>
    </source>
</evidence>
<evidence type="ECO:0000313" key="2">
    <source>
        <dbReference type="EMBL" id="MVQ32657.1"/>
    </source>
</evidence>
<name>A0A6N8J0M9_9BURK</name>